<accession>A0A9P7C374</accession>
<dbReference type="InterPro" id="IPR000477">
    <property type="entry name" value="RT_dom"/>
</dbReference>
<dbReference type="InterPro" id="IPR043502">
    <property type="entry name" value="DNA/RNA_pol_sf"/>
</dbReference>
<protein>
    <recommendedName>
        <fullName evidence="1">Reverse transcriptase domain-containing protein</fullName>
    </recommendedName>
</protein>
<evidence type="ECO:0000313" key="3">
    <source>
        <dbReference type="Proteomes" id="UP000717996"/>
    </source>
</evidence>
<dbReference type="EMBL" id="JAANIT010003705">
    <property type="protein sequence ID" value="KAG1533669.1"/>
    <property type="molecule type" value="Genomic_DNA"/>
</dbReference>
<reference evidence="2" key="1">
    <citation type="journal article" date="2020" name="Microb. Genom.">
        <title>Genetic diversity of clinical and environmental Mucorales isolates obtained from an investigation of mucormycosis cases among solid organ transplant recipients.</title>
        <authorList>
            <person name="Nguyen M.H."/>
            <person name="Kaul D."/>
            <person name="Muto C."/>
            <person name="Cheng S.J."/>
            <person name="Richter R.A."/>
            <person name="Bruno V.M."/>
            <person name="Liu G."/>
            <person name="Beyhan S."/>
            <person name="Sundermann A.J."/>
            <person name="Mounaud S."/>
            <person name="Pasculle A.W."/>
            <person name="Nierman W.C."/>
            <person name="Driscoll E."/>
            <person name="Cumbie R."/>
            <person name="Clancy C.J."/>
            <person name="Dupont C.L."/>
        </authorList>
    </citation>
    <scope>NUCLEOTIDE SEQUENCE</scope>
    <source>
        <strain evidence="2">GL16</strain>
    </source>
</reference>
<dbReference type="PROSITE" id="PS50878">
    <property type="entry name" value="RT_POL"/>
    <property type="match status" value="1"/>
</dbReference>
<dbReference type="Pfam" id="PF00078">
    <property type="entry name" value="RVT_1"/>
    <property type="match status" value="1"/>
</dbReference>
<dbReference type="InterPro" id="IPR026960">
    <property type="entry name" value="RVT-Znf"/>
</dbReference>
<comment type="caution">
    <text evidence="2">The sequence shown here is derived from an EMBL/GenBank/DDBJ whole genome shotgun (WGS) entry which is preliminary data.</text>
</comment>
<dbReference type="AlphaFoldDB" id="A0A9P7C374"/>
<dbReference type="PANTHER" id="PTHR33116:SF78">
    <property type="entry name" value="OS12G0587133 PROTEIN"/>
    <property type="match status" value="1"/>
</dbReference>
<evidence type="ECO:0000259" key="1">
    <source>
        <dbReference type="PROSITE" id="PS50878"/>
    </source>
</evidence>
<gene>
    <name evidence="2" type="ORF">G6F51_012496</name>
</gene>
<dbReference type="Proteomes" id="UP000717996">
    <property type="component" value="Unassembled WGS sequence"/>
</dbReference>
<dbReference type="Pfam" id="PF13966">
    <property type="entry name" value="zf-RVT"/>
    <property type="match status" value="1"/>
</dbReference>
<feature type="domain" description="Reverse transcriptase" evidence="1">
    <location>
        <begin position="1"/>
        <end position="170"/>
    </location>
</feature>
<name>A0A9P7C374_RHIOR</name>
<dbReference type="SUPFAM" id="SSF56672">
    <property type="entry name" value="DNA/RNA polymerases"/>
    <property type="match status" value="1"/>
</dbReference>
<proteinExistence type="predicted"/>
<organism evidence="2 3">
    <name type="scientific">Rhizopus oryzae</name>
    <name type="common">Mucormycosis agent</name>
    <name type="synonym">Rhizopus arrhizus var. delemar</name>
    <dbReference type="NCBI Taxonomy" id="64495"/>
    <lineage>
        <taxon>Eukaryota</taxon>
        <taxon>Fungi</taxon>
        <taxon>Fungi incertae sedis</taxon>
        <taxon>Mucoromycota</taxon>
        <taxon>Mucoromycotina</taxon>
        <taxon>Mucoromycetes</taxon>
        <taxon>Mucorales</taxon>
        <taxon>Mucorineae</taxon>
        <taxon>Rhizopodaceae</taxon>
        <taxon>Rhizopus</taxon>
    </lineage>
</organism>
<sequence length="694" mass="78490">MNLFFSTQVSINVNGFLTKPFQARRGLRQGDPLSPLLFNLAFDPFLRLINQDSSFQGFNFAPPQFVEPHPLQPSYSNIPSASTPPAVKALAYADDVLVLLSSFRDFDRLQAAISTYAAASNAHLNYNKTQAFSLSGATLPDWQQFLTDHHISTWHDAQSLSPLRYLGYPVYSSPQQRNVFMEQLITSISNACNIHSQRQLSIRGRATVLNSLILSRLWHVLRIVPLAKSQLSRIRSISSRFLNGGSFPRISYATLILPRTAGGVKLLDPESQYKALQWRWLLHLLQPLGIECTVTDFPLPSVPYCKYLLQLQSTAPDDLPSSYIWPLLFPSFRSSYLSTKSLHSFSTLFKSIDSIAPSSFDDIVLSPTTYLCLPLSLIISPSCTSSPLPRIFSSRTFKKLIGSHILRLDPVNHHLRFRHFTSTEIFHYSRTSKQVINLLSIGTIQLCSTLSSILTNTTLNSASAPFNLSPIISRIFGSASFTAIPSRLLVLSPKAYKYLYRLHNPVTLRTSRDPPPRHSLSHAPILPARAWLELWSAKIPHLSRTIWYKILHRRIPHLGFLHHVAPAKYTTNICPLCSIEPDSLLHFFFTCPAVSAVWSLVAPKYFAPQWTSHIYFFLKDYSSAVFYMRPMPPRDLSLPDAPSLSSFQLVACVLQAIWTCRWQFLFHDTPFTANYVFACAERLINRFDSIVAPR</sequence>
<evidence type="ECO:0000313" key="2">
    <source>
        <dbReference type="EMBL" id="KAG1533669.1"/>
    </source>
</evidence>
<dbReference type="PANTHER" id="PTHR33116">
    <property type="entry name" value="REVERSE TRANSCRIPTASE ZINC-BINDING DOMAIN-CONTAINING PROTEIN-RELATED-RELATED"/>
    <property type="match status" value="1"/>
</dbReference>